<keyword evidence="3" id="KW-1185">Reference proteome</keyword>
<evidence type="ECO:0000313" key="2">
    <source>
        <dbReference type="EMBL" id="KAK9988583.1"/>
    </source>
</evidence>
<organism evidence="2 3">
    <name type="scientific">Lithocarpus litseifolius</name>
    <dbReference type="NCBI Taxonomy" id="425828"/>
    <lineage>
        <taxon>Eukaryota</taxon>
        <taxon>Viridiplantae</taxon>
        <taxon>Streptophyta</taxon>
        <taxon>Embryophyta</taxon>
        <taxon>Tracheophyta</taxon>
        <taxon>Spermatophyta</taxon>
        <taxon>Magnoliopsida</taxon>
        <taxon>eudicotyledons</taxon>
        <taxon>Gunneridae</taxon>
        <taxon>Pentapetalae</taxon>
        <taxon>rosids</taxon>
        <taxon>fabids</taxon>
        <taxon>Fagales</taxon>
        <taxon>Fagaceae</taxon>
        <taxon>Lithocarpus</taxon>
    </lineage>
</organism>
<reference evidence="2 3" key="1">
    <citation type="submission" date="2024-01" db="EMBL/GenBank/DDBJ databases">
        <title>A telomere-to-telomere, gap-free genome of sweet tea (Lithocarpus litseifolius).</title>
        <authorList>
            <person name="Zhou J."/>
        </authorList>
    </citation>
    <scope>NUCLEOTIDE SEQUENCE [LARGE SCALE GENOMIC DNA]</scope>
    <source>
        <strain evidence="2">Zhou-2022a</strain>
        <tissue evidence="2">Leaf</tissue>
    </source>
</reference>
<name>A0AAW2BSB6_9ROSI</name>
<feature type="compositionally biased region" description="Acidic residues" evidence="1">
    <location>
        <begin position="74"/>
        <end position="89"/>
    </location>
</feature>
<dbReference type="EMBL" id="JAZDWU010000010">
    <property type="protein sequence ID" value="KAK9988583.1"/>
    <property type="molecule type" value="Genomic_DNA"/>
</dbReference>
<dbReference type="AlphaFoldDB" id="A0AAW2BSB6"/>
<feature type="compositionally biased region" description="Polar residues" evidence="1">
    <location>
        <begin position="112"/>
        <end position="125"/>
    </location>
</feature>
<evidence type="ECO:0000313" key="3">
    <source>
        <dbReference type="Proteomes" id="UP001459277"/>
    </source>
</evidence>
<proteinExistence type="predicted"/>
<accession>A0AAW2BSB6</accession>
<feature type="compositionally biased region" description="Acidic residues" evidence="1">
    <location>
        <begin position="131"/>
        <end position="144"/>
    </location>
</feature>
<gene>
    <name evidence="2" type="ORF">SO802_028822</name>
</gene>
<protein>
    <submittedName>
        <fullName evidence="2">Uncharacterized protein</fullName>
    </submittedName>
</protein>
<dbReference type="Proteomes" id="UP001459277">
    <property type="component" value="Unassembled WGS sequence"/>
</dbReference>
<feature type="region of interest" description="Disordered" evidence="1">
    <location>
        <begin position="73"/>
        <end position="144"/>
    </location>
</feature>
<evidence type="ECO:0000256" key="1">
    <source>
        <dbReference type="SAM" id="MobiDB-lite"/>
    </source>
</evidence>
<comment type="caution">
    <text evidence="2">The sequence shown here is derived from an EMBL/GenBank/DDBJ whole genome shotgun (WGS) entry which is preliminary data.</text>
</comment>
<sequence>MVPSFKILLDCYDKVPELKKEDTTWVSTDWADYMDPGTMTTLLGDHIYNIEEEEYWKACQHTLKNPYELRTYNEDEEEGAAPNDDEDGSEDKGDSSSDNSSCDSGHDDDENCTNIHNSGNRSYDSLYSGDDWGEPPSDGEDKDEDLFYEEYDSDVDYNDQDIEDDAEINRWNDTDSDQYRLVNVLENAREENA</sequence>